<dbReference type="InterPro" id="IPR027417">
    <property type="entry name" value="P-loop_NTPase"/>
</dbReference>
<gene>
    <name evidence="5" type="ORF">ROZALSC1DRAFT_8154</name>
</gene>
<dbReference type="PANTHER" id="PTHR45685:SF2">
    <property type="entry name" value="CHROMATIN-REMODELING ATPASE INO80"/>
    <property type="match status" value="1"/>
</dbReference>
<name>A0A4P9YPN0_ROZAC</name>
<feature type="non-terminal residue" evidence="5">
    <location>
        <position position="1"/>
    </location>
</feature>
<comment type="subunit">
    <text evidence="4">Component of the INO80 chromatin-remodeling complex.</text>
</comment>
<keyword evidence="4" id="KW-0234">DNA repair</keyword>
<keyword evidence="4" id="KW-0238">DNA-binding</keyword>
<protein>
    <recommendedName>
        <fullName evidence="4">Chromatin-remodeling ATPase INO80</fullName>
        <ecNumber evidence="4">3.6.4.-</ecNumber>
    </recommendedName>
</protein>
<dbReference type="GO" id="GO:0005524">
    <property type="term" value="F:ATP binding"/>
    <property type="evidence" value="ECO:0007669"/>
    <property type="project" value="UniProtKB-UniRule"/>
</dbReference>
<comment type="similarity">
    <text evidence="4">Belongs to the SNF2/RAD54 helicase family.</text>
</comment>
<dbReference type="GO" id="GO:0016887">
    <property type="term" value="F:ATP hydrolysis activity"/>
    <property type="evidence" value="ECO:0007669"/>
    <property type="project" value="TreeGrafter"/>
</dbReference>
<evidence type="ECO:0000313" key="5">
    <source>
        <dbReference type="EMBL" id="RKP21222.1"/>
    </source>
</evidence>
<sequence length="87" mass="10243">IEIEVKVNSSLKQKKMYQSLKNKMSLKDLINKSNDDSYLMNLVMQFRKVCNHPDLFEKSNIVSPFIFSRNVPIESNCLFQNENPIQF</sequence>
<keyword evidence="4" id="KW-0227">DNA damage</keyword>
<dbReference type="PANTHER" id="PTHR45685">
    <property type="entry name" value="HELICASE SRCAP-RELATED"/>
    <property type="match status" value="1"/>
</dbReference>
<accession>A0A4P9YPN0</accession>
<dbReference type="GO" id="GO:0042393">
    <property type="term" value="F:histone binding"/>
    <property type="evidence" value="ECO:0007669"/>
    <property type="project" value="TreeGrafter"/>
</dbReference>
<keyword evidence="3 4" id="KW-0067">ATP-binding</keyword>
<proteinExistence type="inferred from homology"/>
<dbReference type="GO" id="GO:0003677">
    <property type="term" value="F:DNA binding"/>
    <property type="evidence" value="ECO:0007669"/>
    <property type="project" value="UniProtKB-UniRule"/>
</dbReference>
<comment type="function">
    <text evidence="4">ATPase component of the INO80 complex which remodels chromatin by shifting nucleosomes and is involved in DNA repair.</text>
</comment>
<keyword evidence="4" id="KW-0378">Hydrolase</keyword>
<dbReference type="GO" id="GO:0006281">
    <property type="term" value="P:DNA repair"/>
    <property type="evidence" value="ECO:0007669"/>
    <property type="project" value="UniProtKB-UniRule"/>
</dbReference>
<dbReference type="GO" id="GO:0006338">
    <property type="term" value="P:chromatin remodeling"/>
    <property type="evidence" value="ECO:0007669"/>
    <property type="project" value="UniProtKB-UniRule"/>
</dbReference>
<evidence type="ECO:0000313" key="6">
    <source>
        <dbReference type="Proteomes" id="UP000281549"/>
    </source>
</evidence>
<evidence type="ECO:0000256" key="2">
    <source>
        <dbReference type="ARBA" id="ARBA00022741"/>
    </source>
</evidence>
<dbReference type="Proteomes" id="UP000281549">
    <property type="component" value="Unassembled WGS sequence"/>
</dbReference>
<reference evidence="6" key="1">
    <citation type="journal article" date="2018" name="Nat. Microbiol.">
        <title>Leveraging single-cell genomics to expand the fungal tree of life.</title>
        <authorList>
            <person name="Ahrendt S.R."/>
            <person name="Quandt C.A."/>
            <person name="Ciobanu D."/>
            <person name="Clum A."/>
            <person name="Salamov A."/>
            <person name="Andreopoulos B."/>
            <person name="Cheng J.F."/>
            <person name="Woyke T."/>
            <person name="Pelin A."/>
            <person name="Henrissat B."/>
            <person name="Reynolds N.K."/>
            <person name="Benny G.L."/>
            <person name="Smith M.E."/>
            <person name="James T.Y."/>
            <person name="Grigoriev I.V."/>
        </authorList>
    </citation>
    <scope>NUCLEOTIDE SEQUENCE [LARGE SCALE GENOMIC DNA]</scope>
    <source>
        <strain evidence="6">CSF55</strain>
    </source>
</reference>
<comment type="domain">
    <text evidence="4">The DBINO region is involved in binding to DNA.</text>
</comment>
<keyword evidence="2" id="KW-0547">Nucleotide-binding</keyword>
<evidence type="ECO:0000256" key="3">
    <source>
        <dbReference type="ARBA" id="ARBA00022840"/>
    </source>
</evidence>
<organism evidence="5 6">
    <name type="scientific">Rozella allomycis (strain CSF55)</name>
    <dbReference type="NCBI Taxonomy" id="988480"/>
    <lineage>
        <taxon>Eukaryota</taxon>
        <taxon>Fungi</taxon>
        <taxon>Fungi incertae sedis</taxon>
        <taxon>Cryptomycota</taxon>
        <taxon>Cryptomycota incertae sedis</taxon>
        <taxon>Rozella</taxon>
    </lineage>
</organism>
<evidence type="ECO:0000256" key="1">
    <source>
        <dbReference type="ARBA" id="ARBA00004123"/>
    </source>
</evidence>
<evidence type="ECO:0000256" key="4">
    <source>
        <dbReference type="RuleBase" id="RU368001"/>
    </source>
</evidence>
<dbReference type="EMBL" id="ML004976">
    <property type="protein sequence ID" value="RKP21222.1"/>
    <property type="molecule type" value="Genomic_DNA"/>
</dbReference>
<comment type="catalytic activity">
    <reaction evidence="4">
        <text>ATP + H2O = ADP + phosphate + H(+)</text>
        <dbReference type="Rhea" id="RHEA:13065"/>
        <dbReference type="ChEBI" id="CHEBI:15377"/>
        <dbReference type="ChEBI" id="CHEBI:15378"/>
        <dbReference type="ChEBI" id="CHEBI:30616"/>
        <dbReference type="ChEBI" id="CHEBI:43474"/>
        <dbReference type="ChEBI" id="CHEBI:456216"/>
    </reaction>
</comment>
<dbReference type="AlphaFoldDB" id="A0A4P9YPN0"/>
<dbReference type="Gene3D" id="3.40.50.300">
    <property type="entry name" value="P-loop containing nucleotide triphosphate hydrolases"/>
    <property type="match status" value="1"/>
</dbReference>
<dbReference type="GO" id="GO:0031011">
    <property type="term" value="C:Ino80 complex"/>
    <property type="evidence" value="ECO:0007669"/>
    <property type="project" value="UniProtKB-UniRule"/>
</dbReference>
<feature type="non-terminal residue" evidence="5">
    <location>
        <position position="87"/>
    </location>
</feature>
<dbReference type="InterPro" id="IPR050520">
    <property type="entry name" value="INO80/SWR1_helicase"/>
</dbReference>
<comment type="subcellular location">
    <subcellularLocation>
        <location evidence="1 4">Nucleus</location>
    </subcellularLocation>
</comment>
<dbReference type="EC" id="3.6.4.-" evidence="4"/>